<evidence type="ECO:0000313" key="12">
    <source>
        <dbReference type="EMBL" id="AYB44719.1"/>
    </source>
</evidence>
<evidence type="ECO:0000256" key="3">
    <source>
        <dbReference type="ARBA" id="ARBA00022801"/>
    </source>
</evidence>
<evidence type="ECO:0000313" key="13">
    <source>
        <dbReference type="Proteomes" id="UP000266552"/>
    </source>
</evidence>
<evidence type="ECO:0000256" key="8">
    <source>
        <dbReference type="RuleBase" id="RU361168"/>
    </source>
</evidence>
<feature type="chain" id="PRO_5017277824" description="Alpha-galactosidase" evidence="9">
    <location>
        <begin position="35"/>
        <end position="1385"/>
    </location>
</feature>
<proteinExistence type="inferred from homology"/>
<dbReference type="KEGG" id="plw:D5F53_16185"/>
<evidence type="ECO:0000256" key="5">
    <source>
        <dbReference type="ARBA" id="ARBA00023277"/>
    </source>
</evidence>
<dbReference type="InterPro" id="IPR013780">
    <property type="entry name" value="Glyco_hydro_b"/>
</dbReference>
<gene>
    <name evidence="12" type="ORF">D5F53_16185</name>
</gene>
<dbReference type="Pfam" id="PF17801">
    <property type="entry name" value="Melibiase_C"/>
    <property type="match status" value="1"/>
</dbReference>
<keyword evidence="5" id="KW-0119">Carbohydrate metabolism</keyword>
<dbReference type="InterPro" id="IPR013785">
    <property type="entry name" value="Aldolase_TIM"/>
</dbReference>
<dbReference type="InterPro" id="IPR041233">
    <property type="entry name" value="Melibiase_C"/>
</dbReference>
<dbReference type="EC" id="3.2.1.22" evidence="8"/>
<dbReference type="PANTHER" id="PTHR11452:SF75">
    <property type="entry name" value="ALPHA-GALACTOSIDASE MEL1"/>
    <property type="match status" value="1"/>
</dbReference>
<dbReference type="Pfam" id="PF16499">
    <property type="entry name" value="Melibiase_2"/>
    <property type="match status" value="1"/>
</dbReference>
<keyword evidence="13" id="KW-1185">Reference proteome</keyword>
<keyword evidence="8" id="KW-1015">Disulfide bond</keyword>
<dbReference type="PRINTS" id="PR00740">
    <property type="entry name" value="GLHYDRLASE27"/>
</dbReference>
<dbReference type="GO" id="GO:0004557">
    <property type="term" value="F:alpha-galactosidase activity"/>
    <property type="evidence" value="ECO:0007669"/>
    <property type="project" value="UniProtKB-EC"/>
</dbReference>
<dbReference type="InterPro" id="IPR014756">
    <property type="entry name" value="Ig_E-set"/>
</dbReference>
<comment type="similarity">
    <text evidence="1 8">Belongs to the glycosyl hydrolase 27 family.</text>
</comment>
<evidence type="ECO:0000256" key="7">
    <source>
        <dbReference type="ARBA" id="ARBA00023326"/>
    </source>
</evidence>
<evidence type="ECO:0000256" key="2">
    <source>
        <dbReference type="ARBA" id="ARBA00022729"/>
    </source>
</evidence>
<dbReference type="Pfam" id="PF03442">
    <property type="entry name" value="CBM_X2"/>
    <property type="match status" value="6"/>
</dbReference>
<evidence type="ECO:0000259" key="10">
    <source>
        <dbReference type="Pfam" id="PF03442"/>
    </source>
</evidence>
<feature type="domain" description="Carbohydrate binding X2" evidence="10">
    <location>
        <begin position="997"/>
        <end position="1077"/>
    </location>
</feature>
<keyword evidence="2 9" id="KW-0732">Signal</keyword>
<dbReference type="InterPro" id="IPR002241">
    <property type="entry name" value="Glyco_hydro_27"/>
</dbReference>
<dbReference type="Gene3D" id="2.60.40.1180">
    <property type="entry name" value="Golgi alpha-mannosidase II"/>
    <property type="match status" value="1"/>
</dbReference>
<accession>A0A385TLX0</accession>
<feature type="domain" description="Carbohydrate binding X2" evidence="10">
    <location>
        <begin position="1211"/>
        <end position="1284"/>
    </location>
</feature>
<dbReference type="PANTHER" id="PTHR11452">
    <property type="entry name" value="ALPHA-GALACTOSIDASE/ALPHA-N-ACETYLGALACTOSAMINIDASE"/>
    <property type="match status" value="1"/>
</dbReference>
<evidence type="ECO:0000256" key="6">
    <source>
        <dbReference type="ARBA" id="ARBA00023295"/>
    </source>
</evidence>
<feature type="domain" description="Carbohydrate binding X2" evidence="10">
    <location>
        <begin position="807"/>
        <end position="888"/>
    </location>
</feature>
<feature type="domain" description="Carbohydrate binding X2" evidence="10">
    <location>
        <begin position="593"/>
        <end position="672"/>
    </location>
</feature>
<feature type="domain" description="Alpha galactosidase C-terminal" evidence="11">
    <location>
        <begin position="370"/>
        <end position="443"/>
    </location>
</feature>
<dbReference type="RefSeq" id="WP_119848600.1">
    <property type="nucleotide sequence ID" value="NZ_CP032412.1"/>
</dbReference>
<dbReference type="InterPro" id="IPR017853">
    <property type="entry name" value="GH"/>
</dbReference>
<feature type="domain" description="Carbohydrate binding X2" evidence="10">
    <location>
        <begin position="903"/>
        <end position="983"/>
    </location>
</feature>
<evidence type="ECO:0000259" key="11">
    <source>
        <dbReference type="Pfam" id="PF17801"/>
    </source>
</evidence>
<feature type="signal peptide" evidence="9">
    <location>
        <begin position="1"/>
        <end position="34"/>
    </location>
</feature>
<evidence type="ECO:0000256" key="9">
    <source>
        <dbReference type="SAM" id="SignalP"/>
    </source>
</evidence>
<reference evidence="12 13" key="1">
    <citation type="submission" date="2018-09" db="EMBL/GenBank/DDBJ databases">
        <title>Genome Sequence of Paenibacillus lautus Strain E7593-69, Azo Dye-Degrading Bacteria, Isolated from Commercial Tattoo Inks.</title>
        <authorList>
            <person name="Nho S.W."/>
            <person name="Kim S.-J."/>
            <person name="Kweon O."/>
            <person name="Cerniglia C.E."/>
        </authorList>
    </citation>
    <scope>NUCLEOTIDE SEQUENCE [LARGE SCALE GENOMIC DNA]</scope>
    <source>
        <strain evidence="12 13">E7593-69</strain>
    </source>
</reference>
<dbReference type="Gene3D" id="2.60.120.260">
    <property type="entry name" value="Galactose-binding domain-like"/>
    <property type="match status" value="3"/>
</dbReference>
<keyword evidence="3 8" id="KW-0378">Hydrolase</keyword>
<dbReference type="InterPro" id="IPR013783">
    <property type="entry name" value="Ig-like_fold"/>
</dbReference>
<dbReference type="SUPFAM" id="SSF81296">
    <property type="entry name" value="E set domains"/>
    <property type="match status" value="6"/>
</dbReference>
<organism evidence="12 13">
    <name type="scientific">Paenibacillus lautus</name>
    <name type="common">Bacillus lautus</name>
    <dbReference type="NCBI Taxonomy" id="1401"/>
    <lineage>
        <taxon>Bacteria</taxon>
        <taxon>Bacillati</taxon>
        <taxon>Bacillota</taxon>
        <taxon>Bacilli</taxon>
        <taxon>Bacillales</taxon>
        <taxon>Paenibacillaceae</taxon>
        <taxon>Paenibacillus</taxon>
    </lineage>
</organism>
<dbReference type="SUPFAM" id="SSF51011">
    <property type="entry name" value="Glycosyl hydrolase domain"/>
    <property type="match status" value="1"/>
</dbReference>
<dbReference type="CDD" id="cd14792">
    <property type="entry name" value="GH27"/>
    <property type="match status" value="1"/>
</dbReference>
<dbReference type="GO" id="GO:0030245">
    <property type="term" value="P:cellulose catabolic process"/>
    <property type="evidence" value="ECO:0007669"/>
    <property type="project" value="UniProtKB-KW"/>
</dbReference>
<dbReference type="SUPFAM" id="SSF51445">
    <property type="entry name" value="(Trans)glycosidases"/>
    <property type="match status" value="1"/>
</dbReference>
<dbReference type="InterPro" id="IPR005102">
    <property type="entry name" value="Carbo-bd_X2"/>
</dbReference>
<feature type="domain" description="Carbohydrate binding X2" evidence="10">
    <location>
        <begin position="494"/>
        <end position="575"/>
    </location>
</feature>
<dbReference type="Gene3D" id="2.60.40.10">
    <property type="entry name" value="Immunoglobulins"/>
    <property type="match status" value="6"/>
</dbReference>
<keyword evidence="4" id="KW-0136">Cellulose degradation</keyword>
<dbReference type="Proteomes" id="UP000266552">
    <property type="component" value="Chromosome"/>
</dbReference>
<evidence type="ECO:0000256" key="4">
    <source>
        <dbReference type="ARBA" id="ARBA00023001"/>
    </source>
</evidence>
<dbReference type="Gene3D" id="3.20.20.70">
    <property type="entry name" value="Aldolase class I"/>
    <property type="match status" value="1"/>
</dbReference>
<name>A0A385TLX0_PAELA</name>
<evidence type="ECO:0000256" key="1">
    <source>
        <dbReference type="ARBA" id="ARBA00009743"/>
    </source>
</evidence>
<comment type="catalytic activity">
    <reaction evidence="8">
        <text>Hydrolysis of terminal, non-reducing alpha-D-galactose residues in alpha-D-galactosides, including galactose oligosaccharides, galactomannans and galactolipids.</text>
        <dbReference type="EC" id="3.2.1.22"/>
    </reaction>
</comment>
<dbReference type="EMBL" id="CP032412">
    <property type="protein sequence ID" value="AYB44719.1"/>
    <property type="molecule type" value="Genomic_DNA"/>
</dbReference>
<sequence>MKKKKSSARLLLAMLLVAAQIAFMFPAIPTEAQAAAEEDFASKPYMGWSSYSLQVYHTGSWITADHIKAQSDAMHEKLQPYGYEYINVDAGWNGSMDEYGRPVPSTTLYPDGLQDVIDHVHANGQKFGLYLIPGLSPQAYEDNLQIYGTSCRMQEIAAQPLQKSDYWGLGYKIDFSNPCAQKYIDSIADQLGEWGVDFIKFDSVTPGSGISDLSMDARDDVKAWSQALKRHDIWLELSWALDIHYVDYWKEHADGWRIDWDIECYCGSEALTTWPSIARLFPKAEQWWRHAGPEGWNDFDSLNVGNGEMDGLTKDERQSAMTFWAISAVPLYIGDDMTKLDNYGIELLTNEEVIAVNQAGRPAHPVSTDTEQQVWYANNGDGSYTVGLFNLGEKSAEVAVDWKSIGLEASAAVRDLWSRSDLGMYKDGYRAELPAHGSRLLRVTAQDGWIAVNDDDTGMKYEGSWKRNGGLELPSDTQNLVIDVIDETIIGSTISPSAASFDKEASKQQDIEVTVQWNDNKEVSRISNGGHDLVPLTDYTVNGNIIRIHKSYLADLPNGTAQLTLTFPAGPPQQLVLTVQDTTVQDSRVYPPVISFDRNERLASDPADVNLTLALNGNALTSVATGGTTLADGTDYTVSAAQVQLKKEFLTSLPVGMTELVFTFTNGQPQRAAVVVRDTTGGVISLNDDLPDINYTGAWNRSYNRGLGDFGDDVHFAEKDGEYFEFTFTGTGVELVTELDPSQGEMDICVDDVYVQTVDTSNAGRLVQQTVFHLSGLEYGSHTVKAVKTSGIFMLLDQIRVLMPDLITPSAVRYDKADSAETEVTVTGATYGYTLDGIMNGEMELVKEQDYTLADQQVLLKKSYLAAQPNGMTGLLFSFSGGASQTLALTVEDSAAEDSLLETTNESFDKNEAVQQDITVGVAWNGNTLAGISHRGSDLKPGTDYTVNGNQIVLSKSYLATLPVGRALLQLSFSGGAPQTLAVDVRDTTPPNSTLVPSVAGFDKNAEAQKAVTATMELNGNQLTGIRYGDSGLQEGTDYIVSSNRVTILPAFLKQLPLGTAKLELAFSSGRPQNLAVVIIDTSRGRYVTVNDDDASVRYTGAWQHSRNRGLGDFKDDVHFTEKNGDSYEFRFKGTGIELITEKDNAQGDMDIYVDGDFLQTISTYAPEKQVQQSVYYVDGLTDEEHTVKVVKKSGYYMLLDRLTYRVSDLIEPDAAAFNKNGRNSKDIEVELRVDDTTLTAIKHGASLLKEGKDYSISRDKVKIKKSYLAKAPVGTNVFEFQFRGDYLDDVHATPSNGDYFEYTFQGTGVELLTPKGPGQGKIDLYVDGKFMKTINTYHDSRQTLQSVYRLNGLQHGKHTIKGVKRSGNWMIVDQLKFKVPKGNQ</sequence>
<keyword evidence="7" id="KW-0624">Polysaccharide degradation</keyword>
<protein>
    <recommendedName>
        <fullName evidence="8">Alpha-galactosidase</fullName>
        <ecNumber evidence="8">3.2.1.22</ecNumber>
    </recommendedName>
    <alternativeName>
        <fullName evidence="8">Melibiase</fullName>
    </alternativeName>
</protein>
<keyword evidence="6 8" id="KW-0326">Glycosidase</keyword>